<evidence type="ECO:0000256" key="4">
    <source>
        <dbReference type="SAM" id="MobiDB-lite"/>
    </source>
</evidence>
<evidence type="ECO:0000256" key="3">
    <source>
        <dbReference type="ARBA" id="ARBA00023212"/>
    </source>
</evidence>
<dbReference type="Proteomes" id="UP000595437">
    <property type="component" value="Chromosome 6"/>
</dbReference>
<evidence type="ECO:0000259" key="5">
    <source>
        <dbReference type="PROSITE" id="PS50106"/>
    </source>
</evidence>
<sequence length="110" mass="11734">DGYLGISLEESSVEDEITLLPEISEGKRVVRISKSEEAGLGISIKGGRENRMPILISKIFPGMAAHSAGGLYLGTPFSVWTGRTYDPQCTTRPSAYSSPLAPKSSSRSST</sequence>
<feature type="region of interest" description="Disordered" evidence="4">
    <location>
        <begin position="91"/>
        <end position="110"/>
    </location>
</feature>
<reference evidence="7" key="1">
    <citation type="submission" date="2021-01" db="EMBL/GenBank/DDBJ databases">
        <title>Caligus Genome Assembly.</title>
        <authorList>
            <person name="Gallardo-Escarate C."/>
        </authorList>
    </citation>
    <scope>NUCLEOTIDE SEQUENCE [LARGE SCALE GENOMIC DNA]</scope>
</reference>
<dbReference type="Gene3D" id="2.30.42.10">
    <property type="match status" value="1"/>
</dbReference>
<keyword evidence="7" id="KW-1185">Reference proteome</keyword>
<dbReference type="OrthoDB" id="409749at2759"/>
<dbReference type="PROSITE" id="PS50106">
    <property type="entry name" value="PDZ"/>
    <property type="match status" value="1"/>
</dbReference>
<dbReference type="PANTHER" id="PTHR10554">
    <property type="entry name" value="SYNTROPHIN"/>
    <property type="match status" value="1"/>
</dbReference>
<organism evidence="6 7">
    <name type="scientific">Caligus rogercresseyi</name>
    <name type="common">Sea louse</name>
    <dbReference type="NCBI Taxonomy" id="217165"/>
    <lineage>
        <taxon>Eukaryota</taxon>
        <taxon>Metazoa</taxon>
        <taxon>Ecdysozoa</taxon>
        <taxon>Arthropoda</taxon>
        <taxon>Crustacea</taxon>
        <taxon>Multicrustacea</taxon>
        <taxon>Hexanauplia</taxon>
        <taxon>Copepoda</taxon>
        <taxon>Siphonostomatoida</taxon>
        <taxon>Caligidae</taxon>
        <taxon>Caligus</taxon>
    </lineage>
</organism>
<feature type="domain" description="PDZ" evidence="5">
    <location>
        <begin position="29"/>
        <end position="74"/>
    </location>
</feature>
<name>A0A7T8K7V1_CALRO</name>
<dbReference type="InterPro" id="IPR036034">
    <property type="entry name" value="PDZ_sf"/>
</dbReference>
<dbReference type="GO" id="GO:0005198">
    <property type="term" value="F:structural molecule activity"/>
    <property type="evidence" value="ECO:0007669"/>
    <property type="project" value="InterPro"/>
</dbReference>
<evidence type="ECO:0000313" key="7">
    <source>
        <dbReference type="Proteomes" id="UP000595437"/>
    </source>
</evidence>
<comment type="similarity">
    <text evidence="2">Belongs to the syntrophin family.</text>
</comment>
<dbReference type="EMBL" id="CP045895">
    <property type="protein sequence ID" value="QQP49478.1"/>
    <property type="molecule type" value="Genomic_DNA"/>
</dbReference>
<dbReference type="InterPro" id="IPR001478">
    <property type="entry name" value="PDZ"/>
</dbReference>
<gene>
    <name evidence="6" type="ORF">FKW44_010167</name>
</gene>
<dbReference type="GO" id="GO:0016010">
    <property type="term" value="C:dystrophin-associated glycoprotein complex"/>
    <property type="evidence" value="ECO:0007669"/>
    <property type="project" value="TreeGrafter"/>
</dbReference>
<keyword evidence="3" id="KW-0963">Cytoplasm</keyword>
<dbReference type="InterPro" id="IPR015482">
    <property type="entry name" value="Syntrophin"/>
</dbReference>
<dbReference type="Pfam" id="PF00595">
    <property type="entry name" value="PDZ"/>
    <property type="match status" value="1"/>
</dbReference>
<evidence type="ECO:0000313" key="6">
    <source>
        <dbReference type="EMBL" id="QQP49478.1"/>
    </source>
</evidence>
<proteinExistence type="inferred from homology"/>
<dbReference type="PANTHER" id="PTHR10554:SF12">
    <property type="entry name" value="IP02644P"/>
    <property type="match status" value="1"/>
</dbReference>
<accession>A0A7T8K7V1</accession>
<evidence type="ECO:0000256" key="2">
    <source>
        <dbReference type="ARBA" id="ARBA00010798"/>
    </source>
</evidence>
<dbReference type="AlphaFoldDB" id="A0A7T8K7V1"/>
<protein>
    <recommendedName>
        <fullName evidence="5">PDZ domain-containing protein</fullName>
    </recommendedName>
</protein>
<evidence type="ECO:0000256" key="1">
    <source>
        <dbReference type="ARBA" id="ARBA00004245"/>
    </source>
</evidence>
<dbReference type="SUPFAM" id="SSF50156">
    <property type="entry name" value="PDZ domain-like"/>
    <property type="match status" value="1"/>
</dbReference>
<comment type="subcellular location">
    <subcellularLocation>
        <location evidence="1">Cytoplasm</location>
        <location evidence="1">Cytoskeleton</location>
    </subcellularLocation>
</comment>
<dbReference type="GO" id="GO:0005856">
    <property type="term" value="C:cytoskeleton"/>
    <property type="evidence" value="ECO:0007669"/>
    <property type="project" value="UniProtKB-SubCell"/>
</dbReference>
<keyword evidence="3" id="KW-0206">Cytoskeleton</keyword>
<feature type="non-terminal residue" evidence="6">
    <location>
        <position position="1"/>
    </location>
</feature>
<feature type="compositionally biased region" description="Low complexity" evidence="4">
    <location>
        <begin position="93"/>
        <end position="110"/>
    </location>
</feature>